<gene>
    <name evidence="2" type="ORF">PAXRUDRAFT_19546</name>
</gene>
<feature type="compositionally biased region" description="Basic and acidic residues" evidence="1">
    <location>
        <begin position="40"/>
        <end position="54"/>
    </location>
</feature>
<feature type="compositionally biased region" description="Acidic residues" evidence="1">
    <location>
        <begin position="65"/>
        <end position="74"/>
    </location>
</feature>
<reference evidence="3" key="2">
    <citation type="submission" date="2015-01" db="EMBL/GenBank/DDBJ databases">
        <title>Evolutionary Origins and Diversification of the Mycorrhizal Mutualists.</title>
        <authorList>
            <consortium name="DOE Joint Genome Institute"/>
            <consortium name="Mycorrhizal Genomics Consortium"/>
            <person name="Kohler A."/>
            <person name="Kuo A."/>
            <person name="Nagy L.G."/>
            <person name="Floudas D."/>
            <person name="Copeland A."/>
            <person name="Barry K.W."/>
            <person name="Cichocki N."/>
            <person name="Veneault-Fourrey C."/>
            <person name="LaButti K."/>
            <person name="Lindquist E.A."/>
            <person name="Lipzen A."/>
            <person name="Lundell T."/>
            <person name="Morin E."/>
            <person name="Murat C."/>
            <person name="Riley R."/>
            <person name="Ohm R."/>
            <person name="Sun H."/>
            <person name="Tunlid A."/>
            <person name="Henrissat B."/>
            <person name="Grigoriev I.V."/>
            <person name="Hibbett D.S."/>
            <person name="Martin F."/>
        </authorList>
    </citation>
    <scope>NUCLEOTIDE SEQUENCE [LARGE SCALE GENOMIC DNA]</scope>
    <source>
        <strain evidence="3">Ve08.2h10</strain>
    </source>
</reference>
<feature type="region of interest" description="Disordered" evidence="1">
    <location>
        <begin position="40"/>
        <end position="113"/>
    </location>
</feature>
<feature type="compositionally biased region" description="Basic and acidic residues" evidence="1">
    <location>
        <begin position="89"/>
        <end position="104"/>
    </location>
</feature>
<dbReference type="OrthoDB" id="3262784at2759"/>
<name>A0A0D0DBZ9_9AGAM</name>
<dbReference type="Proteomes" id="UP000054538">
    <property type="component" value="Unassembled WGS sequence"/>
</dbReference>
<protein>
    <submittedName>
        <fullName evidence="2">Uncharacterized protein</fullName>
    </submittedName>
</protein>
<evidence type="ECO:0000313" key="3">
    <source>
        <dbReference type="Proteomes" id="UP000054538"/>
    </source>
</evidence>
<evidence type="ECO:0000313" key="2">
    <source>
        <dbReference type="EMBL" id="KIK74775.1"/>
    </source>
</evidence>
<dbReference type="EMBL" id="KN828569">
    <property type="protein sequence ID" value="KIK74775.1"/>
    <property type="molecule type" value="Genomic_DNA"/>
</dbReference>
<evidence type="ECO:0000256" key="1">
    <source>
        <dbReference type="SAM" id="MobiDB-lite"/>
    </source>
</evidence>
<proteinExistence type="predicted"/>
<reference evidence="2 3" key="1">
    <citation type="submission" date="2014-04" db="EMBL/GenBank/DDBJ databases">
        <authorList>
            <consortium name="DOE Joint Genome Institute"/>
            <person name="Kuo A."/>
            <person name="Kohler A."/>
            <person name="Jargeat P."/>
            <person name="Nagy L.G."/>
            <person name="Floudas D."/>
            <person name="Copeland A."/>
            <person name="Barry K.W."/>
            <person name="Cichocki N."/>
            <person name="Veneault-Fourrey C."/>
            <person name="LaButti K."/>
            <person name="Lindquist E.A."/>
            <person name="Lipzen A."/>
            <person name="Lundell T."/>
            <person name="Morin E."/>
            <person name="Murat C."/>
            <person name="Sun H."/>
            <person name="Tunlid A."/>
            <person name="Henrissat B."/>
            <person name="Grigoriev I.V."/>
            <person name="Hibbett D.S."/>
            <person name="Martin F."/>
            <person name="Nordberg H.P."/>
            <person name="Cantor M.N."/>
            <person name="Hua S.X."/>
        </authorList>
    </citation>
    <scope>NUCLEOTIDE SEQUENCE [LARGE SCALE GENOMIC DNA]</scope>
    <source>
        <strain evidence="2 3">Ve08.2h10</strain>
    </source>
</reference>
<dbReference type="HOGENOM" id="CLU_1012302_0_0_1"/>
<keyword evidence="3" id="KW-1185">Reference proteome</keyword>
<dbReference type="AlphaFoldDB" id="A0A0D0DBZ9"/>
<dbReference type="InParanoid" id="A0A0D0DBZ9"/>
<accession>A0A0D0DBZ9</accession>
<organism evidence="2 3">
    <name type="scientific">Paxillus rubicundulus Ve08.2h10</name>
    <dbReference type="NCBI Taxonomy" id="930991"/>
    <lineage>
        <taxon>Eukaryota</taxon>
        <taxon>Fungi</taxon>
        <taxon>Dikarya</taxon>
        <taxon>Basidiomycota</taxon>
        <taxon>Agaricomycotina</taxon>
        <taxon>Agaricomycetes</taxon>
        <taxon>Agaricomycetidae</taxon>
        <taxon>Boletales</taxon>
        <taxon>Paxilineae</taxon>
        <taxon>Paxillaceae</taxon>
        <taxon>Paxillus</taxon>
    </lineage>
</organism>
<sequence length="275" mass="31362">MQHGLGDTPDPDIEDLYELMHQFPLAYVPDNNPQVQEEMLKMNDEIKNHVDDSKSGNVDMHAIDSDSDSEDSEAGDTSSLGADLGSESGKSKATEKVMETRNESKSSTWKTQKDVKSSQRKKFTVINKLHAIVIDILSSEAITQWVESMDQDQCLSSKKKQATQKKKKRLQLSLGDWDFLEHFCEILIRFHTSTLSLQKKGILTIFQTLPLYKQLEKHLEDHIARVSKRLQNKYRLKSALNAGLEKLTYHMEKALKSNFLFLGTATTKCYIPHFV</sequence>